<comment type="caution">
    <text evidence="1">The sequence shown here is derived from an EMBL/GenBank/DDBJ whole genome shotgun (WGS) entry which is preliminary data.</text>
</comment>
<dbReference type="Proteomes" id="UP001194746">
    <property type="component" value="Unassembled WGS sequence"/>
</dbReference>
<dbReference type="PANTHER" id="PTHR34365">
    <property type="entry name" value="ENOLASE (DUF1399)"/>
    <property type="match status" value="1"/>
</dbReference>
<dbReference type="EMBL" id="VCAU01000093">
    <property type="protein sequence ID" value="KAF9885598.1"/>
    <property type="molecule type" value="Genomic_DNA"/>
</dbReference>
<organism evidence="1 2">
    <name type="scientific">Aspergillus nanangensis</name>
    <dbReference type="NCBI Taxonomy" id="2582783"/>
    <lineage>
        <taxon>Eukaryota</taxon>
        <taxon>Fungi</taxon>
        <taxon>Dikarya</taxon>
        <taxon>Ascomycota</taxon>
        <taxon>Pezizomycotina</taxon>
        <taxon>Eurotiomycetes</taxon>
        <taxon>Eurotiomycetidae</taxon>
        <taxon>Eurotiales</taxon>
        <taxon>Aspergillaceae</taxon>
        <taxon>Aspergillus</taxon>
        <taxon>Aspergillus subgen. Circumdati</taxon>
    </lineage>
</organism>
<gene>
    <name evidence="1" type="ORF">FE257_012804</name>
</gene>
<reference evidence="1" key="2">
    <citation type="submission" date="2020-02" db="EMBL/GenBank/DDBJ databases">
        <authorList>
            <person name="Gilchrist C.L.M."/>
            <person name="Chooi Y.-H."/>
        </authorList>
    </citation>
    <scope>NUCLEOTIDE SEQUENCE</scope>
    <source>
        <strain evidence="1">MST-FP2251</strain>
    </source>
</reference>
<evidence type="ECO:0000313" key="1">
    <source>
        <dbReference type="EMBL" id="KAF9885598.1"/>
    </source>
</evidence>
<dbReference type="AlphaFoldDB" id="A0AAD4GRP7"/>
<name>A0AAD4GRP7_ASPNN</name>
<protein>
    <submittedName>
        <fullName evidence="1">Uncharacterized protein</fullName>
    </submittedName>
</protein>
<keyword evidence="2" id="KW-1185">Reference proteome</keyword>
<dbReference type="Pfam" id="PF07173">
    <property type="entry name" value="GRDP-like"/>
    <property type="match status" value="1"/>
</dbReference>
<accession>A0AAD4GRP7</accession>
<dbReference type="InterPro" id="IPR009836">
    <property type="entry name" value="GRDP-like"/>
</dbReference>
<dbReference type="PANTHER" id="PTHR34365:SF7">
    <property type="entry name" value="GLYCINE-RICH DOMAIN-CONTAINING PROTEIN 1"/>
    <property type="match status" value="1"/>
</dbReference>
<proteinExistence type="predicted"/>
<sequence length="479" mass="56104">MALLSPGRLAALHQMGATETRVLQDKPSDSYERGYAEDVDHIIPSPTLFDSLRDQHLVPDDMPAISQCATHLELLEVFHSLRNRVIQSRYLDNAFNIHPSKRIVYHRKHRRQKKVGKELRDTGFEGRREEKWKYYLNIATARFEQWIQGIDTAMNDLEIPPCGRKVLPPLDVLVVWHAFLLNPADFKEYCLKKRLQHVQKIIFPWREIHEAIDSTTWRFTVPADQAGWILQTTLLEPDLLHTLTEDSHINYLARDLLRNLSESRWYNLAANLRQANDRQSAFMQTIHAAINNQIEHRPLVENVQRQCIFVDKMHAHRWIRSPAVQGTLTRAVDKYENFLELFRLYPNKFLVPTLDVDLVWHTHQCSAELYRGFVVDRVGRFINHEDNISRGTLDTGFTSTEEWYQLRFGEQYQVCLCWYCEAILSAVEEEEVKDGGSWEAVDVEEIVERVGEEVEFCRDLEISRQKGRRLPRWKHGAGV</sequence>
<reference evidence="1" key="1">
    <citation type="journal article" date="2019" name="Beilstein J. Org. Chem.">
        <title>Nanangenines: drimane sesquiterpenoids as the dominant metabolite cohort of a novel Australian fungus, Aspergillus nanangensis.</title>
        <authorList>
            <person name="Lacey H.J."/>
            <person name="Gilchrist C.L.M."/>
            <person name="Crombie A."/>
            <person name="Kalaitzis J.A."/>
            <person name="Vuong D."/>
            <person name="Rutledge P.J."/>
            <person name="Turner P."/>
            <person name="Pitt J.I."/>
            <person name="Lacey E."/>
            <person name="Chooi Y.H."/>
            <person name="Piggott A.M."/>
        </authorList>
    </citation>
    <scope>NUCLEOTIDE SEQUENCE</scope>
    <source>
        <strain evidence="1">MST-FP2251</strain>
    </source>
</reference>
<evidence type="ECO:0000313" key="2">
    <source>
        <dbReference type="Proteomes" id="UP001194746"/>
    </source>
</evidence>